<feature type="coiled-coil region" evidence="1">
    <location>
        <begin position="115"/>
        <end position="149"/>
    </location>
</feature>
<feature type="region of interest" description="Disordered" evidence="2">
    <location>
        <begin position="351"/>
        <end position="382"/>
    </location>
</feature>
<feature type="compositionally biased region" description="Gly residues" evidence="2">
    <location>
        <begin position="68"/>
        <end position="80"/>
    </location>
</feature>
<keyword evidence="1" id="KW-0175">Coiled coil</keyword>
<feature type="compositionally biased region" description="Basic and acidic residues" evidence="2">
    <location>
        <begin position="433"/>
        <end position="456"/>
    </location>
</feature>
<sequence>AEEELRMVCGALAEAEAAAGEAREGRAEAEAERREVQTELEGALARAVEAEAAARGEAARATREAEVSGGGREGGGGRPAGGRWEPMVWHASSEAGGKGWGRRRRRRSPDGACGLVEARAAAREARQGRAEAEAERREVQTKLEGALARAGEAEAAARGEAEVSEGLRGEVRTEELRRAFLEKGLLDLEMERDVARWEWGSEHLEMLRAEKVGRNREREARALGVRLRALEGAPPVGELSPTFEVHVFFVSAEAVAERFIMTSPPWSPCGAPCSDCAAAPHAELRWCPICRGYHTCGKWTRLPQGGDRFTWVCSFHSAEAAEGSAMSQETTKAWAQVAASNDEARRPVREPVALHWAPMADVEDVEEEDDDDDHVSPTPGTSRACATLQQEVTNLRVQEAARSAWRAETEAGARVEAEAARVARAEREEALEEARGAAEALERAEGEPRRAAREVRSASAGARPVGGGEGGGAMCVARGDGVAVRVEAEAARVGAREEGGGFEEARAVAEALERRRGTAGRRRARGGRAVVARGPVGGGERRGAVRVARRTEAAVRVEAEAAG</sequence>
<dbReference type="Proteomes" id="UP001190700">
    <property type="component" value="Unassembled WGS sequence"/>
</dbReference>
<feature type="region of interest" description="Disordered" evidence="2">
    <location>
        <begin position="51"/>
        <end position="112"/>
    </location>
</feature>
<evidence type="ECO:0000256" key="1">
    <source>
        <dbReference type="SAM" id="Coils"/>
    </source>
</evidence>
<feature type="compositionally biased region" description="Basic residues" evidence="2">
    <location>
        <begin position="517"/>
        <end position="526"/>
    </location>
</feature>
<organism evidence="3 4">
    <name type="scientific">Cymbomonas tetramitiformis</name>
    <dbReference type="NCBI Taxonomy" id="36881"/>
    <lineage>
        <taxon>Eukaryota</taxon>
        <taxon>Viridiplantae</taxon>
        <taxon>Chlorophyta</taxon>
        <taxon>Pyramimonadophyceae</taxon>
        <taxon>Pyramimonadales</taxon>
        <taxon>Pyramimonadaceae</taxon>
        <taxon>Cymbomonas</taxon>
    </lineage>
</organism>
<dbReference type="EMBL" id="LGRX02021140">
    <property type="protein sequence ID" value="KAK3257012.1"/>
    <property type="molecule type" value="Genomic_DNA"/>
</dbReference>
<evidence type="ECO:0000313" key="3">
    <source>
        <dbReference type="EMBL" id="KAK3257012.1"/>
    </source>
</evidence>
<reference evidence="3 4" key="1">
    <citation type="journal article" date="2015" name="Genome Biol. Evol.">
        <title>Comparative Genomics of a Bacterivorous Green Alga Reveals Evolutionary Causalities and Consequences of Phago-Mixotrophic Mode of Nutrition.</title>
        <authorList>
            <person name="Burns J.A."/>
            <person name="Paasch A."/>
            <person name="Narechania A."/>
            <person name="Kim E."/>
        </authorList>
    </citation>
    <scope>NUCLEOTIDE SEQUENCE [LARGE SCALE GENOMIC DNA]</scope>
    <source>
        <strain evidence="3 4">PLY_AMNH</strain>
    </source>
</reference>
<protein>
    <submittedName>
        <fullName evidence="3">Uncharacterized protein</fullName>
    </submittedName>
</protein>
<feature type="region of interest" description="Disordered" evidence="2">
    <location>
        <begin position="517"/>
        <end position="544"/>
    </location>
</feature>
<dbReference type="AlphaFoldDB" id="A0AAE0KQI0"/>
<feature type="non-terminal residue" evidence="3">
    <location>
        <position position="1"/>
    </location>
</feature>
<name>A0AAE0KQI0_9CHLO</name>
<proteinExistence type="predicted"/>
<feature type="region of interest" description="Disordered" evidence="2">
    <location>
        <begin position="17"/>
        <end position="38"/>
    </location>
</feature>
<feature type="region of interest" description="Disordered" evidence="2">
    <location>
        <begin position="433"/>
        <end position="468"/>
    </location>
</feature>
<feature type="compositionally biased region" description="Acidic residues" evidence="2">
    <location>
        <begin position="361"/>
        <end position="373"/>
    </location>
</feature>
<accession>A0AAE0KQI0</accession>
<gene>
    <name evidence="3" type="ORF">CYMTET_33886</name>
</gene>
<feature type="compositionally biased region" description="Basic and acidic residues" evidence="2">
    <location>
        <begin position="51"/>
        <end position="66"/>
    </location>
</feature>
<comment type="caution">
    <text evidence="3">The sequence shown here is derived from an EMBL/GenBank/DDBJ whole genome shotgun (WGS) entry which is preliminary data.</text>
</comment>
<evidence type="ECO:0000313" key="4">
    <source>
        <dbReference type="Proteomes" id="UP001190700"/>
    </source>
</evidence>
<keyword evidence="4" id="KW-1185">Reference proteome</keyword>
<evidence type="ECO:0000256" key="2">
    <source>
        <dbReference type="SAM" id="MobiDB-lite"/>
    </source>
</evidence>
<feature type="compositionally biased region" description="Basic and acidic residues" evidence="2">
    <location>
        <begin position="21"/>
        <end position="37"/>
    </location>
</feature>